<dbReference type="EMBL" id="QVIG01000001">
    <property type="protein sequence ID" value="RGD56638.1"/>
    <property type="molecule type" value="Genomic_DNA"/>
</dbReference>
<dbReference type="Proteomes" id="UP000263377">
    <property type="component" value="Unassembled WGS sequence"/>
</dbReference>
<evidence type="ECO:0000313" key="1">
    <source>
        <dbReference type="EMBL" id="RGD56638.1"/>
    </source>
</evidence>
<organism evidence="1 2">
    <name type="scientific">Kitasatospora xanthocidica</name>
    <dbReference type="NCBI Taxonomy" id="83382"/>
    <lineage>
        <taxon>Bacteria</taxon>
        <taxon>Bacillati</taxon>
        <taxon>Actinomycetota</taxon>
        <taxon>Actinomycetes</taxon>
        <taxon>Kitasatosporales</taxon>
        <taxon>Streptomycetaceae</taxon>
        <taxon>Kitasatospora</taxon>
    </lineage>
</organism>
<evidence type="ECO:0000313" key="2">
    <source>
        <dbReference type="Proteomes" id="UP000263377"/>
    </source>
</evidence>
<accession>A0A372ZL84</accession>
<comment type="caution">
    <text evidence="1">The sequence shown here is derived from an EMBL/GenBank/DDBJ whole genome shotgun (WGS) entry which is preliminary data.</text>
</comment>
<gene>
    <name evidence="1" type="ORF">DR950_01465</name>
</gene>
<dbReference type="AlphaFoldDB" id="A0A372ZL84"/>
<reference evidence="1 2" key="1">
    <citation type="submission" date="2018-08" db="EMBL/GenBank/DDBJ databases">
        <title>Diversity &amp; Physiological Properties of Lignin-Decomposing Actinobacteria from Soil.</title>
        <authorList>
            <person name="Roh S.G."/>
            <person name="Kim S.B."/>
        </authorList>
    </citation>
    <scope>NUCLEOTIDE SEQUENCE [LARGE SCALE GENOMIC DNA]</scope>
    <source>
        <strain evidence="1 2">MMS17-GH009</strain>
    </source>
</reference>
<sequence length="122" mass="13475">MFIDVLAHRHAGAQRQALTGESIAAYTELNHLLGRTKGTLARTVWLDCADELDRCVNLYRSAWTRFASMVGNDYPNGADTAPSPELGPETTWAFQEAADGLRAALAVLRREARLLGCESWVR</sequence>
<proteinExistence type="predicted"/>
<name>A0A372ZL84_9ACTN</name>
<protein>
    <submittedName>
        <fullName evidence="1">Uncharacterized protein</fullName>
    </submittedName>
</protein>
<keyword evidence="2" id="KW-1185">Reference proteome</keyword>